<dbReference type="Gene3D" id="3.30.565.10">
    <property type="entry name" value="Histidine kinase-like ATPase, C-terminal domain"/>
    <property type="match status" value="1"/>
</dbReference>
<dbReference type="Gene3D" id="1.20.5.1930">
    <property type="match status" value="1"/>
</dbReference>
<accession>A0ABQ4EIY4</accession>
<dbReference type="Pfam" id="PF07730">
    <property type="entry name" value="HisKA_3"/>
    <property type="match status" value="1"/>
</dbReference>
<protein>
    <recommendedName>
        <fullName evidence="2">histidine kinase</fullName>
        <ecNumber evidence="2">2.7.13.3</ecNumber>
    </recommendedName>
</protein>
<dbReference type="EC" id="2.7.13.3" evidence="2"/>
<evidence type="ECO:0000256" key="5">
    <source>
        <dbReference type="ARBA" id="ARBA00022741"/>
    </source>
</evidence>
<keyword evidence="3" id="KW-0597">Phosphoprotein</keyword>
<keyword evidence="4" id="KW-0808">Transferase</keyword>
<dbReference type="InterPro" id="IPR003594">
    <property type="entry name" value="HATPase_dom"/>
</dbReference>
<dbReference type="SMART" id="SM00387">
    <property type="entry name" value="HATPase_c"/>
    <property type="match status" value="1"/>
</dbReference>
<feature type="compositionally biased region" description="Low complexity" evidence="9">
    <location>
        <begin position="23"/>
        <end position="36"/>
    </location>
</feature>
<keyword evidence="7" id="KW-0067">ATP-binding</keyword>
<dbReference type="InterPro" id="IPR005467">
    <property type="entry name" value="His_kinase_dom"/>
</dbReference>
<comment type="catalytic activity">
    <reaction evidence="1">
        <text>ATP + protein L-histidine = ADP + protein N-phospho-L-histidine.</text>
        <dbReference type="EC" id="2.7.13.3"/>
    </reaction>
</comment>
<dbReference type="Proteomes" id="UP000621500">
    <property type="component" value="Unassembled WGS sequence"/>
</dbReference>
<dbReference type="InterPro" id="IPR050482">
    <property type="entry name" value="Sensor_HK_TwoCompSys"/>
</dbReference>
<keyword evidence="10" id="KW-1133">Transmembrane helix</keyword>
<keyword evidence="10" id="KW-0812">Transmembrane</keyword>
<name>A0ABQ4EIY4_9ACTN</name>
<dbReference type="InterPro" id="IPR011712">
    <property type="entry name" value="Sig_transdc_His_kin_sub3_dim/P"/>
</dbReference>
<feature type="domain" description="Histidine kinase" evidence="11">
    <location>
        <begin position="360"/>
        <end position="450"/>
    </location>
</feature>
<evidence type="ECO:0000256" key="8">
    <source>
        <dbReference type="ARBA" id="ARBA00023012"/>
    </source>
</evidence>
<feature type="transmembrane region" description="Helical" evidence="10">
    <location>
        <begin position="154"/>
        <end position="174"/>
    </location>
</feature>
<evidence type="ECO:0000313" key="12">
    <source>
        <dbReference type="EMBL" id="GIG94707.1"/>
    </source>
</evidence>
<evidence type="ECO:0000256" key="3">
    <source>
        <dbReference type="ARBA" id="ARBA00022553"/>
    </source>
</evidence>
<gene>
    <name evidence="12" type="ORF">Pma05_12800</name>
</gene>
<feature type="transmembrane region" description="Helical" evidence="10">
    <location>
        <begin position="126"/>
        <end position="142"/>
    </location>
</feature>
<dbReference type="EMBL" id="BONX01000007">
    <property type="protein sequence ID" value="GIG94707.1"/>
    <property type="molecule type" value="Genomic_DNA"/>
</dbReference>
<evidence type="ECO:0000256" key="6">
    <source>
        <dbReference type="ARBA" id="ARBA00022777"/>
    </source>
</evidence>
<evidence type="ECO:0000256" key="7">
    <source>
        <dbReference type="ARBA" id="ARBA00022840"/>
    </source>
</evidence>
<keyword evidence="13" id="KW-1185">Reference proteome</keyword>
<keyword evidence="6" id="KW-0418">Kinase</keyword>
<dbReference type="InterPro" id="IPR055558">
    <property type="entry name" value="DUF7134"/>
</dbReference>
<dbReference type="InterPro" id="IPR036890">
    <property type="entry name" value="HATPase_C_sf"/>
</dbReference>
<feature type="transmembrane region" description="Helical" evidence="10">
    <location>
        <begin position="51"/>
        <end position="70"/>
    </location>
</feature>
<dbReference type="CDD" id="cd16917">
    <property type="entry name" value="HATPase_UhpB-NarQ-NarX-like"/>
    <property type="match status" value="1"/>
</dbReference>
<reference evidence="12 13" key="1">
    <citation type="submission" date="2021-01" db="EMBL/GenBank/DDBJ databases">
        <title>Whole genome shotgun sequence of Plantactinospora mayteni NBRC 109088.</title>
        <authorList>
            <person name="Komaki H."/>
            <person name="Tamura T."/>
        </authorList>
    </citation>
    <scope>NUCLEOTIDE SEQUENCE [LARGE SCALE GENOMIC DNA]</scope>
    <source>
        <strain evidence="12 13">NBRC 109088</strain>
    </source>
</reference>
<evidence type="ECO:0000256" key="4">
    <source>
        <dbReference type="ARBA" id="ARBA00022679"/>
    </source>
</evidence>
<organism evidence="12 13">
    <name type="scientific">Plantactinospora mayteni</name>
    <dbReference type="NCBI Taxonomy" id="566021"/>
    <lineage>
        <taxon>Bacteria</taxon>
        <taxon>Bacillati</taxon>
        <taxon>Actinomycetota</taxon>
        <taxon>Actinomycetes</taxon>
        <taxon>Micromonosporales</taxon>
        <taxon>Micromonosporaceae</taxon>
        <taxon>Plantactinospora</taxon>
    </lineage>
</organism>
<dbReference type="PROSITE" id="PS50109">
    <property type="entry name" value="HIS_KIN"/>
    <property type="match status" value="1"/>
</dbReference>
<feature type="region of interest" description="Disordered" evidence="9">
    <location>
        <begin position="13"/>
        <end position="45"/>
    </location>
</feature>
<keyword evidence="10" id="KW-0472">Membrane</keyword>
<evidence type="ECO:0000313" key="13">
    <source>
        <dbReference type="Proteomes" id="UP000621500"/>
    </source>
</evidence>
<evidence type="ECO:0000256" key="9">
    <source>
        <dbReference type="SAM" id="MobiDB-lite"/>
    </source>
</evidence>
<dbReference type="Pfam" id="PF23539">
    <property type="entry name" value="DUF7134"/>
    <property type="match status" value="1"/>
</dbReference>
<evidence type="ECO:0000256" key="1">
    <source>
        <dbReference type="ARBA" id="ARBA00000085"/>
    </source>
</evidence>
<evidence type="ECO:0000256" key="2">
    <source>
        <dbReference type="ARBA" id="ARBA00012438"/>
    </source>
</evidence>
<evidence type="ECO:0000256" key="10">
    <source>
        <dbReference type="SAM" id="Phobius"/>
    </source>
</evidence>
<feature type="transmembrane region" description="Helical" evidence="10">
    <location>
        <begin position="186"/>
        <end position="210"/>
    </location>
</feature>
<keyword evidence="8" id="KW-0902">Two-component regulatory system</keyword>
<proteinExistence type="predicted"/>
<dbReference type="PANTHER" id="PTHR24421:SF10">
    <property type="entry name" value="NITRATE_NITRITE SENSOR PROTEIN NARQ"/>
    <property type="match status" value="1"/>
</dbReference>
<comment type="caution">
    <text evidence="12">The sequence shown here is derived from an EMBL/GenBank/DDBJ whole genome shotgun (WGS) entry which is preliminary data.</text>
</comment>
<dbReference type="SUPFAM" id="SSF55874">
    <property type="entry name" value="ATPase domain of HSP90 chaperone/DNA topoisomerase II/histidine kinase"/>
    <property type="match status" value="1"/>
</dbReference>
<evidence type="ECO:0000259" key="11">
    <source>
        <dbReference type="PROSITE" id="PS50109"/>
    </source>
</evidence>
<dbReference type="PANTHER" id="PTHR24421">
    <property type="entry name" value="NITRATE/NITRITE SENSOR PROTEIN NARX-RELATED"/>
    <property type="match status" value="1"/>
</dbReference>
<sequence>MRETRRIRYSCRVEAGSAGQDDATPTGAPGNAPARPWVRPGPTRQQRRRDLSLGLSMAALGLVSVVLSNSMGSFPLGTPPSWPEQVAWAVACGLPLVWRRSHPELSTAVLAVIFIAAQVRNSPETLVASATLFVAVYSLGAWGRDRRLAARIRIGVIAAMFAWLAIAAGLSVASVESNFPGAAGPISPLVAAAITTVLFNCAFFLLAYLLGNRTWTSALRQHELEVQAEELRRSRAENAERAVTQERVRIARELHDVVAHHVSVMGVQASASRRVMDKDPDKAKTALAAVEQSARTAVDELRRMLGVLRDAGAADGALGYGLEQVDSLLQGARDAGLAVEYTIYGTPVPVPESVSLAGYRVVQEAMTNTIKHARASAVDVRIRYLRREVEVEVTDDGRTGLAAVPARSVGSTGLGLIGMRERVAAHDGSLEVGARAGGGFRVRARFPIAQAGAADASAATATA</sequence>
<dbReference type="Pfam" id="PF02518">
    <property type="entry name" value="HATPase_c"/>
    <property type="match status" value="1"/>
</dbReference>
<keyword evidence="5" id="KW-0547">Nucleotide-binding</keyword>